<dbReference type="PANTHER" id="PTHR12542">
    <property type="entry name" value="EXOCYST COMPLEX PROTEIN EXO70"/>
    <property type="match status" value="1"/>
</dbReference>
<organism evidence="2 3">
    <name type="scientific">Pisum sativum</name>
    <name type="common">Garden pea</name>
    <name type="synonym">Lathyrus oleraceus</name>
    <dbReference type="NCBI Taxonomy" id="3888"/>
    <lineage>
        <taxon>Eukaryota</taxon>
        <taxon>Viridiplantae</taxon>
        <taxon>Streptophyta</taxon>
        <taxon>Embryophyta</taxon>
        <taxon>Tracheophyta</taxon>
        <taxon>Spermatophyta</taxon>
        <taxon>Magnoliopsida</taxon>
        <taxon>eudicotyledons</taxon>
        <taxon>Gunneridae</taxon>
        <taxon>Pentapetalae</taxon>
        <taxon>rosids</taxon>
        <taxon>fabids</taxon>
        <taxon>Fabales</taxon>
        <taxon>Fabaceae</taxon>
        <taxon>Papilionoideae</taxon>
        <taxon>50 kb inversion clade</taxon>
        <taxon>NPAAA clade</taxon>
        <taxon>Hologalegina</taxon>
        <taxon>IRL clade</taxon>
        <taxon>Fabeae</taxon>
        <taxon>Lathyrus</taxon>
    </lineage>
</organism>
<gene>
    <name evidence="2" type="ORF">KIW84_021740</name>
</gene>
<keyword evidence="1" id="KW-1133">Transmembrane helix</keyword>
<evidence type="ECO:0000256" key="1">
    <source>
        <dbReference type="SAM" id="Phobius"/>
    </source>
</evidence>
<dbReference type="GO" id="GO:0006887">
    <property type="term" value="P:exocytosis"/>
    <property type="evidence" value="ECO:0007669"/>
    <property type="project" value="InterPro"/>
</dbReference>
<feature type="transmembrane region" description="Helical" evidence="1">
    <location>
        <begin position="145"/>
        <end position="165"/>
    </location>
</feature>
<comment type="caution">
    <text evidence="2">The sequence shown here is derived from an EMBL/GenBank/DDBJ whole genome shotgun (WGS) entry which is preliminary data.</text>
</comment>
<reference evidence="2 3" key="1">
    <citation type="journal article" date="2022" name="Nat. Genet.">
        <title>Improved pea reference genome and pan-genome highlight genomic features and evolutionary characteristics.</title>
        <authorList>
            <person name="Yang T."/>
            <person name="Liu R."/>
            <person name="Luo Y."/>
            <person name="Hu S."/>
            <person name="Wang D."/>
            <person name="Wang C."/>
            <person name="Pandey M.K."/>
            <person name="Ge S."/>
            <person name="Xu Q."/>
            <person name="Li N."/>
            <person name="Li G."/>
            <person name="Huang Y."/>
            <person name="Saxena R.K."/>
            <person name="Ji Y."/>
            <person name="Li M."/>
            <person name="Yan X."/>
            <person name="He Y."/>
            <person name="Liu Y."/>
            <person name="Wang X."/>
            <person name="Xiang C."/>
            <person name="Varshney R.K."/>
            <person name="Ding H."/>
            <person name="Gao S."/>
            <person name="Zong X."/>
        </authorList>
    </citation>
    <scope>NUCLEOTIDE SEQUENCE [LARGE SCALE GENOMIC DNA]</scope>
    <source>
        <strain evidence="2 3">cv. Zhongwan 6</strain>
    </source>
</reference>
<name>A0A9D5B8Z3_PEA</name>
<dbReference type="Proteomes" id="UP001058974">
    <property type="component" value="Chromosome 2"/>
</dbReference>
<protein>
    <recommendedName>
        <fullName evidence="4">Exocyst subunit Exo70 family protein</fullName>
    </recommendedName>
</protein>
<dbReference type="Gramene" id="Psat02G0174000-T1">
    <property type="protein sequence ID" value="KAI5435020.1"/>
    <property type="gene ID" value="KIW84_021740"/>
</dbReference>
<evidence type="ECO:0008006" key="4">
    <source>
        <dbReference type="Google" id="ProtNLM"/>
    </source>
</evidence>
<proteinExistence type="predicted"/>
<dbReference type="PANTHER" id="PTHR12542:SF180">
    <property type="entry name" value="EXOCYST SUBUNIT EXO70 FAMILY PROTEIN"/>
    <property type="match status" value="1"/>
</dbReference>
<dbReference type="Gene3D" id="1.20.1280.170">
    <property type="entry name" value="Exocyst complex component Exo70"/>
    <property type="match status" value="1"/>
</dbReference>
<dbReference type="GO" id="GO:0000145">
    <property type="term" value="C:exocyst"/>
    <property type="evidence" value="ECO:0007669"/>
    <property type="project" value="InterPro"/>
</dbReference>
<dbReference type="InterPro" id="IPR016159">
    <property type="entry name" value="Cullin_repeat-like_dom_sf"/>
</dbReference>
<keyword evidence="3" id="KW-1185">Reference proteome</keyword>
<evidence type="ECO:0000313" key="3">
    <source>
        <dbReference type="Proteomes" id="UP001058974"/>
    </source>
</evidence>
<dbReference type="InterPro" id="IPR004140">
    <property type="entry name" value="Exo70"/>
</dbReference>
<sequence>MRSLMQPKIWRFVCFVSSVVGLLSYALSSSFNHLFGKWNFLKVFLYTIFSFIICLTILYANTCQTSSISLGLKAHLVFSVFTITTVYSFFFDKANGKPDLYSLISCAAFAIMSLSLSKQTHFGFEVDLLYFFCGYLTLQLMKIKLFLVVVGVIFSYFLIILRFYLGNPIESVHHRLQFQDQHSVVIQVQPESSTASENVHLIIREESNNSGQENMDIRPVIQTNSVDKGRIKMEKYTRTLTKMNEKLNQMIWPEFINNINNNNNNHFIIWQHSYKITGMESVIDGLNKIVGKMVTAGFKTQCCELYNSFRDNFLNMCLCRLGLQDVNLYDFENKSIQSLINAFYMTLRILLPNERRIWDRVFSGFSLDCCIFFKLKWRRMEIELWKKLLVSETHSGYNRLKDTFLGCEVHPFTPEVHRIGGKISSLENPFGRRLESKANFNGTQKH</sequence>
<dbReference type="AlphaFoldDB" id="A0A9D5B8Z3"/>
<feature type="transmembrane region" description="Helical" evidence="1">
    <location>
        <begin position="72"/>
        <end position="91"/>
    </location>
</feature>
<keyword evidence="1" id="KW-0812">Transmembrane</keyword>
<dbReference type="EMBL" id="JAMSHJ010000002">
    <property type="protein sequence ID" value="KAI5435020.1"/>
    <property type="molecule type" value="Genomic_DNA"/>
</dbReference>
<feature type="transmembrane region" description="Helical" evidence="1">
    <location>
        <begin position="38"/>
        <end position="60"/>
    </location>
</feature>
<accession>A0A9D5B8Z3</accession>
<keyword evidence="1" id="KW-0472">Membrane</keyword>
<evidence type="ECO:0000313" key="2">
    <source>
        <dbReference type="EMBL" id="KAI5435020.1"/>
    </source>
</evidence>
<dbReference type="SUPFAM" id="SSF74788">
    <property type="entry name" value="Cullin repeat-like"/>
    <property type="match status" value="1"/>
</dbReference>